<dbReference type="EMBL" id="BMKE01000016">
    <property type="protein sequence ID" value="GGB47207.1"/>
    <property type="molecule type" value="Genomic_DNA"/>
</dbReference>
<dbReference type="Proteomes" id="UP000646152">
    <property type="component" value="Unassembled WGS sequence"/>
</dbReference>
<accession>A0ABQ1IP13</accession>
<evidence type="ECO:0000313" key="2">
    <source>
        <dbReference type="Proteomes" id="UP000646152"/>
    </source>
</evidence>
<comment type="caution">
    <text evidence="1">The sequence shown here is derived from an EMBL/GenBank/DDBJ whole genome shotgun (WGS) entry which is preliminary data.</text>
</comment>
<protein>
    <submittedName>
        <fullName evidence="1">Uncharacterized protein</fullName>
    </submittedName>
</protein>
<dbReference type="RefSeq" id="WP_229667902.1">
    <property type="nucleotide sequence ID" value="NZ_BMKE01000016.1"/>
</dbReference>
<keyword evidence="2" id="KW-1185">Reference proteome</keyword>
<dbReference type="Gene3D" id="2.40.50.140">
    <property type="entry name" value="Nucleic acid-binding proteins"/>
    <property type="match status" value="1"/>
</dbReference>
<evidence type="ECO:0000313" key="1">
    <source>
        <dbReference type="EMBL" id="GGB47207.1"/>
    </source>
</evidence>
<proteinExistence type="predicted"/>
<name>A0ABQ1IP13_9GAMM</name>
<sequence>MKGKVLDFNEESRAGVISGDDGNRYAFAINEWKGAALPKAGNKIDFSANGGNAEAIYVE</sequence>
<organism evidence="1 2">
    <name type="scientific">Oceanisphaera marina</name>
    <dbReference type="NCBI Taxonomy" id="2017550"/>
    <lineage>
        <taxon>Bacteria</taxon>
        <taxon>Pseudomonadati</taxon>
        <taxon>Pseudomonadota</taxon>
        <taxon>Gammaproteobacteria</taxon>
        <taxon>Aeromonadales</taxon>
        <taxon>Aeromonadaceae</taxon>
        <taxon>Oceanisphaera</taxon>
    </lineage>
</organism>
<gene>
    <name evidence="1" type="ORF">GCM10011502_20680</name>
</gene>
<reference evidence="2" key="1">
    <citation type="journal article" date="2019" name="Int. J. Syst. Evol. Microbiol.">
        <title>The Global Catalogue of Microorganisms (GCM) 10K type strain sequencing project: providing services to taxonomists for standard genome sequencing and annotation.</title>
        <authorList>
            <consortium name="The Broad Institute Genomics Platform"/>
            <consortium name="The Broad Institute Genome Sequencing Center for Infectious Disease"/>
            <person name="Wu L."/>
            <person name="Ma J."/>
        </authorList>
    </citation>
    <scope>NUCLEOTIDE SEQUENCE [LARGE SCALE GENOMIC DNA]</scope>
    <source>
        <strain evidence="2">CGMCC 1.15923</strain>
    </source>
</reference>
<dbReference type="InterPro" id="IPR012340">
    <property type="entry name" value="NA-bd_OB-fold"/>
</dbReference>